<dbReference type="PROSITE" id="PS51421">
    <property type="entry name" value="RAS"/>
    <property type="match status" value="1"/>
</dbReference>
<dbReference type="Proteomes" id="UP000035681">
    <property type="component" value="Unplaced"/>
</dbReference>
<reference evidence="15" key="1">
    <citation type="submission" date="2024-02" db="UniProtKB">
        <authorList>
            <consortium name="WormBaseParasite"/>
        </authorList>
    </citation>
    <scope>IDENTIFICATION</scope>
</reference>
<dbReference type="GO" id="GO:0033179">
    <property type="term" value="C:proton-transporting V-type ATPase, V0 domain"/>
    <property type="evidence" value="ECO:0007669"/>
    <property type="project" value="InterPro"/>
</dbReference>
<dbReference type="AlphaFoldDB" id="A0AAF5DRK3"/>
<proteinExistence type="inferred from homology"/>
<dbReference type="GO" id="GO:0005525">
    <property type="term" value="F:GTP binding"/>
    <property type="evidence" value="ECO:0007669"/>
    <property type="project" value="UniProtKB-KW"/>
</dbReference>
<dbReference type="SUPFAM" id="SSF52540">
    <property type="entry name" value="P-loop containing nucleoside triphosphate hydrolases"/>
    <property type="match status" value="1"/>
</dbReference>
<dbReference type="InterPro" id="IPR027417">
    <property type="entry name" value="P-loop_NTPase"/>
</dbReference>
<accession>A0AAF5DRK3</accession>
<name>A0AAF5DRK3_STRER</name>
<dbReference type="SMART" id="SM00176">
    <property type="entry name" value="RAN"/>
    <property type="match status" value="1"/>
</dbReference>
<dbReference type="PROSITE" id="PS51420">
    <property type="entry name" value="RHO"/>
    <property type="match status" value="1"/>
</dbReference>
<evidence type="ECO:0000256" key="6">
    <source>
        <dbReference type="ARBA" id="ARBA00022741"/>
    </source>
</evidence>
<evidence type="ECO:0000256" key="7">
    <source>
        <dbReference type="ARBA" id="ARBA00022781"/>
    </source>
</evidence>
<protein>
    <submittedName>
        <fullName evidence="15">V-type proton ATPase subunit</fullName>
    </submittedName>
</protein>
<evidence type="ECO:0000256" key="12">
    <source>
        <dbReference type="ARBA" id="ARBA00023288"/>
    </source>
</evidence>
<dbReference type="GO" id="GO:0046961">
    <property type="term" value="F:proton-transporting ATPase activity, rotational mechanism"/>
    <property type="evidence" value="ECO:0007669"/>
    <property type="project" value="InterPro"/>
</dbReference>
<keyword evidence="8 13" id="KW-1133">Transmembrane helix</keyword>
<evidence type="ECO:0000256" key="8">
    <source>
        <dbReference type="ARBA" id="ARBA00022989"/>
    </source>
</evidence>
<keyword evidence="12" id="KW-0449">Lipoprotein</keyword>
<evidence type="ECO:0000256" key="11">
    <source>
        <dbReference type="ARBA" id="ARBA00023136"/>
    </source>
</evidence>
<comment type="subcellular location">
    <subcellularLocation>
        <location evidence="1">Membrane</location>
        <topology evidence="1">Multi-pass membrane protein</topology>
    </subcellularLocation>
</comment>
<organism evidence="14 15">
    <name type="scientific">Strongyloides stercoralis</name>
    <name type="common">Threadworm</name>
    <dbReference type="NCBI Taxonomy" id="6248"/>
    <lineage>
        <taxon>Eukaryota</taxon>
        <taxon>Metazoa</taxon>
        <taxon>Ecdysozoa</taxon>
        <taxon>Nematoda</taxon>
        <taxon>Chromadorea</taxon>
        <taxon>Rhabditida</taxon>
        <taxon>Tylenchina</taxon>
        <taxon>Panagrolaimomorpha</taxon>
        <taxon>Strongyloidoidea</taxon>
        <taxon>Strongyloididae</taxon>
        <taxon>Strongyloides</taxon>
    </lineage>
</organism>
<keyword evidence="4" id="KW-0813">Transport</keyword>
<sequence>MNCFLTLLYVFIKILLLINYLLLYLFMAVWIPLVAVSAFWLVIGIAGPIFVPSGPNKGIIQTMIILTAVCCWMFWIIVFLHQLNPLIGPQIPVRTIKWISKQWGNAPVLKNMGEDDSISICGIPYHYQFRIILIGDSTVGKSSLLRYFSDGRFAEISDPTVGVDFYTRVVTLDNQFKIKLQLWDTAGQEKFKSITRSYYRNSVGIIIAYDIQQRESFENVEKWLVEAQDNVGGPYPDNCVFQLVGHKADLQSEREVMFEEGSCFAKYHNMKFIETSALTGQNVEECFLMITREIYKRFEKGELQLTDGWDGIKCAQHFGYDAISLCDDDEEYTNNSCPC</sequence>
<feature type="transmembrane region" description="Helical" evidence="13">
    <location>
        <begin position="63"/>
        <end position="83"/>
    </location>
</feature>
<dbReference type="InterPro" id="IPR001806">
    <property type="entry name" value="Small_GTPase"/>
</dbReference>
<evidence type="ECO:0000256" key="13">
    <source>
        <dbReference type="SAM" id="Phobius"/>
    </source>
</evidence>
<dbReference type="PANTHER" id="PTHR47979">
    <property type="entry name" value="DRAB11-RELATED"/>
    <property type="match status" value="1"/>
</dbReference>
<dbReference type="SMART" id="SM00177">
    <property type="entry name" value="ARF"/>
    <property type="match status" value="1"/>
</dbReference>
<dbReference type="InterPro" id="IPR005225">
    <property type="entry name" value="Small_GTP-bd"/>
</dbReference>
<dbReference type="PRINTS" id="PR00449">
    <property type="entry name" value="RASTRNSFRMNG"/>
</dbReference>
<dbReference type="SMART" id="SM00175">
    <property type="entry name" value="RAB"/>
    <property type="match status" value="1"/>
</dbReference>
<dbReference type="PROSITE" id="PS51419">
    <property type="entry name" value="RAB"/>
    <property type="match status" value="1"/>
</dbReference>
<keyword evidence="9" id="KW-0406">Ion transport</keyword>
<feature type="transmembrane region" description="Helical" evidence="13">
    <location>
        <begin position="7"/>
        <end position="27"/>
    </location>
</feature>
<evidence type="ECO:0000313" key="15">
    <source>
        <dbReference type="WBParaSite" id="TCONS_00017194.p1"/>
    </source>
</evidence>
<evidence type="ECO:0000256" key="9">
    <source>
        <dbReference type="ARBA" id="ARBA00023065"/>
    </source>
</evidence>
<keyword evidence="10" id="KW-0342">GTP-binding</keyword>
<dbReference type="SMART" id="SM00174">
    <property type="entry name" value="RHO"/>
    <property type="match status" value="1"/>
</dbReference>
<dbReference type="InterPro" id="IPR008389">
    <property type="entry name" value="ATPase_V0-cplx_e1/e2_su"/>
</dbReference>
<dbReference type="Pfam" id="PF05493">
    <property type="entry name" value="ATP_synt_H"/>
    <property type="match status" value="1"/>
</dbReference>
<feature type="transmembrane region" description="Helical" evidence="13">
    <location>
        <begin position="33"/>
        <end position="51"/>
    </location>
</feature>
<dbReference type="InterPro" id="IPR050209">
    <property type="entry name" value="Rab_GTPases_membrane_traffic"/>
</dbReference>
<dbReference type="WBParaSite" id="TCONS_00017194.p1">
    <property type="protein sequence ID" value="TCONS_00017194.p1"/>
    <property type="gene ID" value="XLOC_011398"/>
</dbReference>
<dbReference type="FunFam" id="3.40.50.300:FF:001129">
    <property type="entry name" value="ras-related protein Rab-44 isoform X2"/>
    <property type="match status" value="1"/>
</dbReference>
<evidence type="ECO:0000256" key="4">
    <source>
        <dbReference type="ARBA" id="ARBA00022448"/>
    </source>
</evidence>
<dbReference type="GO" id="GO:0003924">
    <property type="term" value="F:GTPase activity"/>
    <property type="evidence" value="ECO:0007669"/>
    <property type="project" value="InterPro"/>
</dbReference>
<evidence type="ECO:0000256" key="1">
    <source>
        <dbReference type="ARBA" id="ARBA00004141"/>
    </source>
</evidence>
<dbReference type="Pfam" id="PF00071">
    <property type="entry name" value="Ras"/>
    <property type="match status" value="1"/>
</dbReference>
<dbReference type="Gene3D" id="3.40.50.300">
    <property type="entry name" value="P-loop containing nucleotide triphosphate hydrolases"/>
    <property type="match status" value="1"/>
</dbReference>
<evidence type="ECO:0000256" key="2">
    <source>
        <dbReference type="ARBA" id="ARBA00006270"/>
    </source>
</evidence>
<keyword evidence="14" id="KW-1185">Reference proteome</keyword>
<keyword evidence="11 13" id="KW-0472">Membrane</keyword>
<comment type="similarity">
    <text evidence="3">Belongs to the V-ATPase e1/e2 subunit family.</text>
</comment>
<keyword evidence="6" id="KW-0547">Nucleotide-binding</keyword>
<evidence type="ECO:0000256" key="10">
    <source>
        <dbReference type="ARBA" id="ARBA00023134"/>
    </source>
</evidence>
<keyword evidence="7" id="KW-0375">Hydrogen ion transport</keyword>
<keyword evidence="5 13" id="KW-0812">Transmembrane</keyword>
<dbReference type="SMART" id="SM00173">
    <property type="entry name" value="RAS"/>
    <property type="match status" value="1"/>
</dbReference>
<evidence type="ECO:0000256" key="5">
    <source>
        <dbReference type="ARBA" id="ARBA00022692"/>
    </source>
</evidence>
<comment type="similarity">
    <text evidence="2">Belongs to the small GTPase superfamily. Rab family.</text>
</comment>
<evidence type="ECO:0000256" key="3">
    <source>
        <dbReference type="ARBA" id="ARBA00008328"/>
    </source>
</evidence>
<evidence type="ECO:0000313" key="14">
    <source>
        <dbReference type="Proteomes" id="UP000035681"/>
    </source>
</evidence>
<dbReference type="NCBIfam" id="TIGR00231">
    <property type="entry name" value="small_GTP"/>
    <property type="match status" value="1"/>
</dbReference>